<evidence type="ECO:0000313" key="2">
    <source>
        <dbReference type="EMBL" id="KAL3677868.1"/>
    </source>
</evidence>
<feature type="region of interest" description="Disordered" evidence="1">
    <location>
        <begin position="117"/>
        <end position="141"/>
    </location>
</feature>
<dbReference type="EMBL" id="JBJQOH010000007">
    <property type="protein sequence ID" value="KAL3677868.1"/>
    <property type="molecule type" value="Genomic_DNA"/>
</dbReference>
<keyword evidence="3" id="KW-1185">Reference proteome</keyword>
<dbReference type="Proteomes" id="UP001633002">
    <property type="component" value="Unassembled WGS sequence"/>
</dbReference>
<gene>
    <name evidence="2" type="ORF">R1sor_020824</name>
</gene>
<sequence length="141" mass="16113">MARARINYQLARSVEETLGNRRLLQSEIMDVENISPRVFYRRASTEDGSSRRTLLSLRQRSRISKAHVLELPVYMARQKCKNVQVCKQQHSTPNMFTTGSMGTGRYLKSAELGAEMGSRSSRFEGMKQKAIEEKQGTQMSH</sequence>
<proteinExistence type="predicted"/>
<reference evidence="2 3" key="1">
    <citation type="submission" date="2024-09" db="EMBL/GenBank/DDBJ databases">
        <title>Chromosome-scale assembly of Riccia sorocarpa.</title>
        <authorList>
            <person name="Paukszto L."/>
        </authorList>
    </citation>
    <scope>NUCLEOTIDE SEQUENCE [LARGE SCALE GENOMIC DNA]</scope>
    <source>
        <strain evidence="2">LP-2024</strain>
        <tissue evidence="2">Aerial parts of the thallus</tissue>
    </source>
</reference>
<accession>A0ABD3GFB3</accession>
<evidence type="ECO:0000256" key="1">
    <source>
        <dbReference type="SAM" id="MobiDB-lite"/>
    </source>
</evidence>
<dbReference type="AlphaFoldDB" id="A0ABD3GFB3"/>
<name>A0ABD3GFB3_9MARC</name>
<feature type="compositionally biased region" description="Basic and acidic residues" evidence="1">
    <location>
        <begin position="121"/>
        <end position="135"/>
    </location>
</feature>
<comment type="caution">
    <text evidence="2">The sequence shown here is derived from an EMBL/GenBank/DDBJ whole genome shotgun (WGS) entry which is preliminary data.</text>
</comment>
<evidence type="ECO:0000313" key="3">
    <source>
        <dbReference type="Proteomes" id="UP001633002"/>
    </source>
</evidence>
<protein>
    <submittedName>
        <fullName evidence="2">Uncharacterized protein</fullName>
    </submittedName>
</protein>
<organism evidence="2 3">
    <name type="scientific">Riccia sorocarpa</name>
    <dbReference type="NCBI Taxonomy" id="122646"/>
    <lineage>
        <taxon>Eukaryota</taxon>
        <taxon>Viridiplantae</taxon>
        <taxon>Streptophyta</taxon>
        <taxon>Embryophyta</taxon>
        <taxon>Marchantiophyta</taxon>
        <taxon>Marchantiopsida</taxon>
        <taxon>Marchantiidae</taxon>
        <taxon>Marchantiales</taxon>
        <taxon>Ricciaceae</taxon>
        <taxon>Riccia</taxon>
    </lineage>
</organism>